<evidence type="ECO:0000313" key="2">
    <source>
        <dbReference type="EMBL" id="SFP43581.1"/>
    </source>
</evidence>
<dbReference type="PRINTS" id="PR00111">
    <property type="entry name" value="ABHYDROLASE"/>
</dbReference>
<gene>
    <name evidence="2" type="ORF">SAMN05216229_102281</name>
</gene>
<keyword evidence="3" id="KW-1185">Reference proteome</keyword>
<name>A0A1I5QC13_9GAMM</name>
<dbReference type="GO" id="GO:0016020">
    <property type="term" value="C:membrane"/>
    <property type="evidence" value="ECO:0007669"/>
    <property type="project" value="TreeGrafter"/>
</dbReference>
<accession>A0A1I5QC13</accession>
<sequence length="279" mass="31412">MQLAVTQQDLWIATPTGRMFVRRWRPIGAHQAASHAPIVLFHDSLGCVELWRDFPEQLAVATGREVIAYDRFGFGRSDPHPGDWSNHFIRDEAERVFPVLLADLELEHFVAFGHSVGGIMAATCAARYPQRCQALITLSALAFVEERTLHGIRYAKAEFGKPGQIERLQKYHGDQAHWVLSAWTDTWLSDSFADWTLESHAPSLACPHLVIHGKQDEYGSLLHPERLARLSSADSQSLILEECRHFPHREVPERILDAVSHFLASQHAVGNAEGSELRC</sequence>
<dbReference type="AlphaFoldDB" id="A0A1I5QC13"/>
<feature type="domain" description="AB hydrolase-1" evidence="1">
    <location>
        <begin position="37"/>
        <end position="145"/>
    </location>
</feature>
<dbReference type="Gene3D" id="3.40.50.1820">
    <property type="entry name" value="alpha/beta hydrolase"/>
    <property type="match status" value="1"/>
</dbReference>
<protein>
    <submittedName>
        <fullName evidence="2">Pimeloyl-ACP methyl ester carboxylesterase</fullName>
    </submittedName>
</protein>
<dbReference type="PANTHER" id="PTHR43798:SF33">
    <property type="entry name" value="HYDROLASE, PUTATIVE (AFU_ORTHOLOGUE AFUA_2G14860)-RELATED"/>
    <property type="match status" value="1"/>
</dbReference>
<proteinExistence type="predicted"/>
<dbReference type="Pfam" id="PF00561">
    <property type="entry name" value="Abhydrolase_1"/>
    <property type="match status" value="1"/>
</dbReference>
<dbReference type="InterPro" id="IPR029058">
    <property type="entry name" value="AB_hydrolase_fold"/>
</dbReference>
<dbReference type="InterPro" id="IPR000073">
    <property type="entry name" value="AB_hydrolase_1"/>
</dbReference>
<evidence type="ECO:0000313" key="3">
    <source>
        <dbReference type="Proteomes" id="UP000243084"/>
    </source>
</evidence>
<dbReference type="Proteomes" id="UP000243084">
    <property type="component" value="Unassembled WGS sequence"/>
</dbReference>
<evidence type="ECO:0000259" key="1">
    <source>
        <dbReference type="Pfam" id="PF00561"/>
    </source>
</evidence>
<dbReference type="RefSeq" id="WP_092428411.1">
    <property type="nucleotide sequence ID" value="NZ_FOXM01000002.1"/>
</dbReference>
<dbReference type="PANTHER" id="PTHR43798">
    <property type="entry name" value="MONOACYLGLYCEROL LIPASE"/>
    <property type="match status" value="1"/>
</dbReference>
<dbReference type="EMBL" id="FOXM01000002">
    <property type="protein sequence ID" value="SFP43581.1"/>
    <property type="molecule type" value="Genomic_DNA"/>
</dbReference>
<reference evidence="3" key="1">
    <citation type="submission" date="2016-10" db="EMBL/GenBank/DDBJ databases">
        <authorList>
            <person name="Varghese N."/>
            <person name="Submissions S."/>
        </authorList>
    </citation>
    <scope>NUCLEOTIDE SEQUENCE [LARGE SCALE GENOMIC DNA]</scope>
    <source>
        <strain evidence="3">JCM 18195</strain>
    </source>
</reference>
<dbReference type="OrthoDB" id="9779853at2"/>
<dbReference type="SUPFAM" id="SSF53474">
    <property type="entry name" value="alpha/beta-Hydrolases"/>
    <property type="match status" value="1"/>
</dbReference>
<dbReference type="InterPro" id="IPR050266">
    <property type="entry name" value="AB_hydrolase_sf"/>
</dbReference>
<organism evidence="2 3">
    <name type="scientific">Geopseudomonas sagittaria</name>
    <dbReference type="NCBI Taxonomy" id="1135990"/>
    <lineage>
        <taxon>Bacteria</taxon>
        <taxon>Pseudomonadati</taxon>
        <taxon>Pseudomonadota</taxon>
        <taxon>Gammaproteobacteria</taxon>
        <taxon>Pseudomonadales</taxon>
        <taxon>Pseudomonadaceae</taxon>
        <taxon>Geopseudomonas</taxon>
    </lineage>
</organism>